<dbReference type="SUPFAM" id="SSF52047">
    <property type="entry name" value="RNI-like"/>
    <property type="match status" value="1"/>
</dbReference>
<comment type="caution">
    <text evidence="2">The sequence shown here is derived from an EMBL/GenBank/DDBJ whole genome shotgun (WGS) entry which is preliminary data.</text>
</comment>
<organism evidence="2 3">
    <name type="scientific">Wallemia ichthyophaga</name>
    <dbReference type="NCBI Taxonomy" id="245174"/>
    <lineage>
        <taxon>Eukaryota</taxon>
        <taxon>Fungi</taxon>
        <taxon>Dikarya</taxon>
        <taxon>Basidiomycota</taxon>
        <taxon>Wallemiomycotina</taxon>
        <taxon>Wallemiomycetes</taxon>
        <taxon>Wallemiales</taxon>
        <taxon>Wallemiaceae</taxon>
        <taxon>Wallemia</taxon>
    </lineage>
</organism>
<dbReference type="Proteomes" id="UP000306954">
    <property type="component" value="Unassembled WGS sequence"/>
</dbReference>
<evidence type="ECO:0000313" key="3">
    <source>
        <dbReference type="Proteomes" id="UP000306954"/>
    </source>
</evidence>
<dbReference type="AlphaFoldDB" id="A0A4T0I113"/>
<protein>
    <recommendedName>
        <fullName evidence="4">F-box domain-containing protein</fullName>
    </recommendedName>
</protein>
<dbReference type="InterPro" id="IPR036047">
    <property type="entry name" value="F-box-like_dom_sf"/>
</dbReference>
<accession>A0A4T0I113</accession>
<reference evidence="2 3" key="1">
    <citation type="submission" date="2019-03" db="EMBL/GenBank/DDBJ databases">
        <title>Sequencing 23 genomes of Wallemia ichthyophaga.</title>
        <authorList>
            <person name="Gostincar C."/>
        </authorList>
    </citation>
    <scope>NUCLEOTIDE SEQUENCE [LARGE SCALE GENOMIC DNA]</scope>
    <source>
        <strain evidence="2 3">EXF-8621</strain>
    </source>
</reference>
<feature type="compositionally biased region" description="Basic residues" evidence="1">
    <location>
        <begin position="1"/>
        <end position="11"/>
    </location>
</feature>
<name>A0A4T0I113_WALIC</name>
<feature type="compositionally biased region" description="Basic and acidic residues" evidence="1">
    <location>
        <begin position="15"/>
        <end position="24"/>
    </location>
</feature>
<sequence>MDTRSKTRKPCKSGQSDKDVEKKGMASLSTKKAHKWHKDPLKRLPNELIELVFGYLCHENNGPSAAHNGKLVNRAWYRAINTNYVYVNTFISTDENVGKVSFDANMSNLRGRFQSHIERCGYIRSVKLCIRAYNRMFLKGFFFQLLDVSPNRPFELIEVNYYGGPFNSEKKGFILTLTESLFGLTCKKLRMRNYSQLIGLNEAEVYHLTTFPSDLHLLNWRLKGDADTIMSTLSHNLQLEGKDVAMEHTTIPGAPYLQPTRTAVVESRNRSAVTFSCLIQCPELYTIKMKNSSFAMDRATLKWFRDNRAFANQLNVRKLRVVFLDSVCNVSWFLGMLRSQELHHISIENCTFGFPLQCNEGCLRNVTHLTLTRCTYEQTNTVDNRPRDSTSSLYDDMERSITYQPAILDGELLLKSLPKLESLVVKSSKSFSDPIIAVIHKFTIKHVVLE</sequence>
<gene>
    <name evidence="2" type="ORF">E3P90_00209</name>
</gene>
<evidence type="ECO:0000256" key="1">
    <source>
        <dbReference type="SAM" id="MobiDB-lite"/>
    </source>
</evidence>
<dbReference type="EMBL" id="SPOF01000002">
    <property type="protein sequence ID" value="TIB17015.1"/>
    <property type="molecule type" value="Genomic_DNA"/>
</dbReference>
<dbReference type="SUPFAM" id="SSF81383">
    <property type="entry name" value="F-box domain"/>
    <property type="match status" value="1"/>
</dbReference>
<proteinExistence type="predicted"/>
<evidence type="ECO:0000313" key="2">
    <source>
        <dbReference type="EMBL" id="TIB17015.1"/>
    </source>
</evidence>
<evidence type="ECO:0008006" key="4">
    <source>
        <dbReference type="Google" id="ProtNLM"/>
    </source>
</evidence>
<feature type="region of interest" description="Disordered" evidence="1">
    <location>
        <begin position="1"/>
        <end position="36"/>
    </location>
</feature>